<keyword evidence="2" id="KW-1133">Transmembrane helix</keyword>
<gene>
    <name evidence="3" type="ORF">BOKJ2_LOCUS10410</name>
</gene>
<dbReference type="EMBL" id="CAJFDH010000005">
    <property type="protein sequence ID" value="CAD5223640.1"/>
    <property type="molecule type" value="Genomic_DNA"/>
</dbReference>
<organism evidence="3 4">
    <name type="scientific">Bursaphelenchus okinawaensis</name>
    <dbReference type="NCBI Taxonomy" id="465554"/>
    <lineage>
        <taxon>Eukaryota</taxon>
        <taxon>Metazoa</taxon>
        <taxon>Ecdysozoa</taxon>
        <taxon>Nematoda</taxon>
        <taxon>Chromadorea</taxon>
        <taxon>Rhabditida</taxon>
        <taxon>Tylenchina</taxon>
        <taxon>Tylenchomorpha</taxon>
        <taxon>Aphelenchoidea</taxon>
        <taxon>Aphelenchoididae</taxon>
        <taxon>Bursaphelenchus</taxon>
    </lineage>
</organism>
<keyword evidence="2" id="KW-0472">Membrane</keyword>
<dbReference type="Proteomes" id="UP000614601">
    <property type="component" value="Unassembled WGS sequence"/>
</dbReference>
<evidence type="ECO:0000256" key="1">
    <source>
        <dbReference type="SAM" id="MobiDB-lite"/>
    </source>
</evidence>
<keyword evidence="2" id="KW-0812">Transmembrane</keyword>
<accession>A0A811L5Y9</accession>
<reference evidence="3" key="1">
    <citation type="submission" date="2020-09" db="EMBL/GenBank/DDBJ databases">
        <authorList>
            <person name="Kikuchi T."/>
        </authorList>
    </citation>
    <scope>NUCLEOTIDE SEQUENCE</scope>
    <source>
        <strain evidence="3">SH1</strain>
    </source>
</reference>
<feature type="transmembrane region" description="Helical" evidence="2">
    <location>
        <begin position="186"/>
        <end position="205"/>
    </location>
</feature>
<protein>
    <submittedName>
        <fullName evidence="3">Uncharacterized protein</fullName>
    </submittedName>
</protein>
<feature type="region of interest" description="Disordered" evidence="1">
    <location>
        <begin position="54"/>
        <end position="118"/>
    </location>
</feature>
<evidence type="ECO:0000313" key="4">
    <source>
        <dbReference type="Proteomes" id="UP000614601"/>
    </source>
</evidence>
<feature type="compositionally biased region" description="Basic and acidic residues" evidence="1">
    <location>
        <begin position="91"/>
        <end position="108"/>
    </location>
</feature>
<evidence type="ECO:0000313" key="3">
    <source>
        <dbReference type="EMBL" id="CAD5223640.1"/>
    </source>
</evidence>
<feature type="compositionally biased region" description="Basic and acidic residues" evidence="1">
    <location>
        <begin position="56"/>
        <end position="79"/>
    </location>
</feature>
<dbReference type="Proteomes" id="UP000783686">
    <property type="component" value="Unassembled WGS sequence"/>
</dbReference>
<name>A0A811L5Y9_9BILA</name>
<sequence length="206" mass="23099">MTAGPLIHIDRPSPVVISRKVTVHPTVSVTGFRRRRFYINKSCSTYRESFTIRMSGTEEIHEQPKVEEITPEDPPKPDLSEESEPLLPNKTDSHESSETENDIVHVDDQAETVDSQPKTTEVVDLKFENIEPAADQSEATLKSPVLAPTTRRDFKETDYDTIEPAIQVDDTTMLTEKDKAFYTKRALFIGAVGSAVVGALIYLKLH</sequence>
<dbReference type="AlphaFoldDB" id="A0A811L5Y9"/>
<proteinExistence type="predicted"/>
<keyword evidence="4" id="KW-1185">Reference proteome</keyword>
<comment type="caution">
    <text evidence="3">The sequence shown here is derived from an EMBL/GenBank/DDBJ whole genome shotgun (WGS) entry which is preliminary data.</text>
</comment>
<evidence type="ECO:0000256" key="2">
    <source>
        <dbReference type="SAM" id="Phobius"/>
    </source>
</evidence>
<dbReference type="OrthoDB" id="10334771at2759"/>
<dbReference type="EMBL" id="CAJFCW020000005">
    <property type="protein sequence ID" value="CAG9118370.1"/>
    <property type="molecule type" value="Genomic_DNA"/>
</dbReference>